<dbReference type="InterPro" id="IPR052929">
    <property type="entry name" value="RNase_H-like_EbsB-rel"/>
</dbReference>
<name>A0AAE0CP36_9ROSI</name>
<dbReference type="PANTHER" id="PTHR47074:SF79">
    <property type="entry name" value="PUTATIVE-RELATED"/>
    <property type="match status" value="1"/>
</dbReference>
<dbReference type="SUPFAM" id="SSF53098">
    <property type="entry name" value="Ribonuclease H-like"/>
    <property type="match status" value="1"/>
</dbReference>
<dbReference type="InterPro" id="IPR002156">
    <property type="entry name" value="RNaseH_domain"/>
</dbReference>
<feature type="domain" description="RNase H type-1" evidence="1">
    <location>
        <begin position="21"/>
        <end position="141"/>
    </location>
</feature>
<dbReference type="PANTHER" id="PTHR47074">
    <property type="entry name" value="BNAC02G40300D PROTEIN"/>
    <property type="match status" value="1"/>
</dbReference>
<accession>A0AAE0CP36</accession>
<dbReference type="GO" id="GO:0004523">
    <property type="term" value="F:RNA-DNA hybrid ribonuclease activity"/>
    <property type="evidence" value="ECO:0007669"/>
    <property type="project" value="InterPro"/>
</dbReference>
<dbReference type="Proteomes" id="UP001280121">
    <property type="component" value="Unassembled WGS sequence"/>
</dbReference>
<evidence type="ECO:0000259" key="1">
    <source>
        <dbReference type="Pfam" id="PF13456"/>
    </source>
</evidence>
<dbReference type="EMBL" id="JANJYI010000002">
    <property type="protein sequence ID" value="KAK2658345.1"/>
    <property type="molecule type" value="Genomic_DNA"/>
</dbReference>
<dbReference type="InterPro" id="IPR012337">
    <property type="entry name" value="RNaseH-like_sf"/>
</dbReference>
<reference evidence="2" key="1">
    <citation type="journal article" date="2023" name="Plant J.">
        <title>Genome sequences and population genomics provide insights into the demographic history, inbreeding, and mutation load of two 'living fossil' tree species of Dipteronia.</title>
        <authorList>
            <person name="Feng Y."/>
            <person name="Comes H.P."/>
            <person name="Chen J."/>
            <person name="Zhu S."/>
            <person name="Lu R."/>
            <person name="Zhang X."/>
            <person name="Li P."/>
            <person name="Qiu J."/>
            <person name="Olsen K.M."/>
            <person name="Qiu Y."/>
        </authorList>
    </citation>
    <scope>NUCLEOTIDE SEQUENCE</scope>
    <source>
        <strain evidence="2">KIB01</strain>
    </source>
</reference>
<protein>
    <recommendedName>
        <fullName evidence="1">RNase H type-1 domain-containing protein</fullName>
    </recommendedName>
</protein>
<dbReference type="GO" id="GO:0003676">
    <property type="term" value="F:nucleic acid binding"/>
    <property type="evidence" value="ECO:0007669"/>
    <property type="project" value="InterPro"/>
</dbReference>
<dbReference type="InterPro" id="IPR036397">
    <property type="entry name" value="RNaseH_sf"/>
</dbReference>
<dbReference type="AlphaFoldDB" id="A0AAE0CP36"/>
<evidence type="ECO:0000313" key="3">
    <source>
        <dbReference type="Proteomes" id="UP001280121"/>
    </source>
</evidence>
<dbReference type="Gene3D" id="3.30.420.10">
    <property type="entry name" value="Ribonuclease H-like superfamily/Ribonuclease H"/>
    <property type="match status" value="1"/>
</dbReference>
<dbReference type="CDD" id="cd06222">
    <property type="entry name" value="RNase_H_like"/>
    <property type="match status" value="1"/>
</dbReference>
<proteinExistence type="predicted"/>
<dbReference type="InterPro" id="IPR044730">
    <property type="entry name" value="RNase_H-like_dom_plant"/>
</dbReference>
<comment type="caution">
    <text evidence="2">The sequence shown here is derived from an EMBL/GenBank/DDBJ whole genome shotgun (WGS) entry which is preliminary data.</text>
</comment>
<gene>
    <name evidence="2" type="ORF">Ddye_004878</name>
</gene>
<evidence type="ECO:0000313" key="2">
    <source>
        <dbReference type="EMBL" id="KAK2658345.1"/>
    </source>
</evidence>
<dbReference type="Pfam" id="PF13456">
    <property type="entry name" value="RVT_3"/>
    <property type="match status" value="1"/>
</dbReference>
<keyword evidence="3" id="KW-1185">Reference proteome</keyword>
<organism evidence="2 3">
    <name type="scientific">Dipteronia dyeriana</name>
    <dbReference type="NCBI Taxonomy" id="168575"/>
    <lineage>
        <taxon>Eukaryota</taxon>
        <taxon>Viridiplantae</taxon>
        <taxon>Streptophyta</taxon>
        <taxon>Embryophyta</taxon>
        <taxon>Tracheophyta</taxon>
        <taxon>Spermatophyta</taxon>
        <taxon>Magnoliopsida</taxon>
        <taxon>eudicotyledons</taxon>
        <taxon>Gunneridae</taxon>
        <taxon>Pentapetalae</taxon>
        <taxon>rosids</taxon>
        <taxon>malvids</taxon>
        <taxon>Sapindales</taxon>
        <taxon>Sapindaceae</taxon>
        <taxon>Hippocastanoideae</taxon>
        <taxon>Acereae</taxon>
        <taxon>Dipteronia</taxon>
    </lineage>
</organism>
<sequence length="187" mass="20594">MLSCLVPNSWRPHDKGRFKANSDVALDMLYGKVGVGIIIRDHLGKVLASCSLPIVTVLAPNVTKATAILRGFIFTNESGLLPCTLESDAQVVVKLINRKSIPLSDIVIIISDIICLLDDHLGCKVVFAPRQANMAGHMLAKVGLSSTDDLFRRILVVWLRLSWAIPQLNCNPFFESMIISSKKKKKN</sequence>